<dbReference type="AlphaFoldDB" id="A0A8X6YRS7"/>
<sequence length="387" mass="46088">MNFVPSLEHLALVKVAISIHNSSEFLESKEKFRLSCDSFDMFPVKRVFREILLKLVIPDRLCEKLLGIIKPISNEIDTWKMELLSFGIHKQLDICLTSSGTIDRMETAKKFVRSEDQNVVERFALACHFWMTDDVLKMWNKASVDEKIHIEKELLHPKDSFCCCLRSPRLRTEVQFQRLESTHYLKRWFGWLHDGGDPCTQRHFLKESLFLLSCANPTPNMLRAFPPQMLRVLIKHKYDTFYGRAYFSCLDYNQKLRFFQQEPLAVLRDYLKWPLQFKFLEMAGQAWNYMTVKDFYDLLYTISEEKMSPRSLEIDHESDFDYEGLLHEFWEQSPHHLKISAKEFYVSRSDGFFIYPVLARDSPLKRLLENNPSVSHHQRRRRFVDDM</sequence>
<name>A0A8X6YRS7_9ARAC</name>
<accession>A0A8X6YRS7</accession>
<reference evidence="1" key="1">
    <citation type="submission" date="2020-08" db="EMBL/GenBank/DDBJ databases">
        <title>Multicomponent nature underlies the extraordinary mechanical properties of spider dragline silk.</title>
        <authorList>
            <person name="Kono N."/>
            <person name="Nakamura H."/>
            <person name="Mori M."/>
            <person name="Yoshida Y."/>
            <person name="Ohtoshi R."/>
            <person name="Malay A.D."/>
            <person name="Moran D.A.P."/>
            <person name="Tomita M."/>
            <person name="Numata K."/>
            <person name="Arakawa K."/>
        </authorList>
    </citation>
    <scope>NUCLEOTIDE SEQUENCE</scope>
</reference>
<evidence type="ECO:0000313" key="1">
    <source>
        <dbReference type="EMBL" id="GFY78026.1"/>
    </source>
</evidence>
<gene>
    <name evidence="1" type="primary">AVEN_46861_1</name>
    <name evidence="1" type="ORF">TNIN_92081</name>
</gene>
<comment type="caution">
    <text evidence="1">The sequence shown here is derived from an EMBL/GenBank/DDBJ whole genome shotgun (WGS) entry which is preliminary data.</text>
</comment>
<organism evidence="1 2">
    <name type="scientific">Trichonephila inaurata madagascariensis</name>
    <dbReference type="NCBI Taxonomy" id="2747483"/>
    <lineage>
        <taxon>Eukaryota</taxon>
        <taxon>Metazoa</taxon>
        <taxon>Ecdysozoa</taxon>
        <taxon>Arthropoda</taxon>
        <taxon>Chelicerata</taxon>
        <taxon>Arachnida</taxon>
        <taxon>Araneae</taxon>
        <taxon>Araneomorphae</taxon>
        <taxon>Entelegynae</taxon>
        <taxon>Araneoidea</taxon>
        <taxon>Nephilidae</taxon>
        <taxon>Trichonephila</taxon>
        <taxon>Trichonephila inaurata</taxon>
    </lineage>
</organism>
<dbReference type="EMBL" id="BMAV01022776">
    <property type="protein sequence ID" value="GFY78026.1"/>
    <property type="molecule type" value="Genomic_DNA"/>
</dbReference>
<proteinExistence type="predicted"/>
<dbReference type="Proteomes" id="UP000886998">
    <property type="component" value="Unassembled WGS sequence"/>
</dbReference>
<keyword evidence="2" id="KW-1185">Reference proteome</keyword>
<protein>
    <submittedName>
        <fullName evidence="1">Uncharacterized protein</fullName>
    </submittedName>
</protein>
<evidence type="ECO:0000313" key="2">
    <source>
        <dbReference type="Proteomes" id="UP000886998"/>
    </source>
</evidence>
<dbReference type="OrthoDB" id="10359176at2759"/>